<evidence type="ECO:0000313" key="6">
    <source>
        <dbReference type="EMBL" id="GLK74055.1"/>
    </source>
</evidence>
<dbReference type="AlphaFoldDB" id="A0A9W6JAP4"/>
<evidence type="ECO:0000256" key="3">
    <source>
        <dbReference type="ARBA" id="ARBA00023125"/>
    </source>
</evidence>
<dbReference type="Pfam" id="PF09856">
    <property type="entry name" value="ScfRs"/>
    <property type="match status" value="1"/>
</dbReference>
<dbReference type="InterPro" id="IPR010982">
    <property type="entry name" value="Lambda_DNA-bd_dom_sf"/>
</dbReference>
<evidence type="ECO:0000256" key="1">
    <source>
        <dbReference type="ARBA" id="ARBA00007227"/>
    </source>
</evidence>
<accession>A0A9W6JAP4</accession>
<dbReference type="SUPFAM" id="SSF47413">
    <property type="entry name" value="lambda repressor-like DNA-binding domains"/>
    <property type="match status" value="1"/>
</dbReference>
<keyword evidence="7" id="KW-1185">Reference proteome</keyword>
<dbReference type="Proteomes" id="UP001143370">
    <property type="component" value="Unassembled WGS sequence"/>
</dbReference>
<dbReference type="PANTHER" id="PTHR46797">
    <property type="entry name" value="HTH-TYPE TRANSCRIPTIONAL REGULATOR"/>
    <property type="match status" value="1"/>
</dbReference>
<dbReference type="InterPro" id="IPR010359">
    <property type="entry name" value="IrrE_HExxH"/>
</dbReference>
<dbReference type="PIRSF" id="PIRSF019251">
    <property type="entry name" value="Rv0465c"/>
    <property type="match status" value="1"/>
</dbReference>
<dbReference type="InterPro" id="IPR026281">
    <property type="entry name" value="HTH_RamB"/>
</dbReference>
<evidence type="ECO:0000256" key="4">
    <source>
        <dbReference type="ARBA" id="ARBA00023163"/>
    </source>
</evidence>
<dbReference type="GO" id="GO:0003700">
    <property type="term" value="F:DNA-binding transcription factor activity"/>
    <property type="evidence" value="ECO:0007669"/>
    <property type="project" value="TreeGrafter"/>
</dbReference>
<proteinExistence type="inferred from homology"/>
<reference evidence="6" key="2">
    <citation type="submission" date="2023-01" db="EMBL/GenBank/DDBJ databases">
        <authorList>
            <person name="Sun Q."/>
            <person name="Evtushenko L."/>
        </authorList>
    </citation>
    <scope>NUCLEOTIDE SEQUENCE</scope>
    <source>
        <strain evidence="6">VKM B-2484</strain>
    </source>
</reference>
<dbReference type="GO" id="GO:0003677">
    <property type="term" value="F:DNA binding"/>
    <property type="evidence" value="ECO:0007669"/>
    <property type="project" value="UniProtKB-KW"/>
</dbReference>
<dbReference type="Pfam" id="PF01381">
    <property type="entry name" value="HTH_3"/>
    <property type="match status" value="1"/>
</dbReference>
<reference evidence="6" key="1">
    <citation type="journal article" date="2014" name="Int. J. Syst. Evol. Microbiol.">
        <title>Complete genome sequence of Corynebacterium casei LMG S-19264T (=DSM 44701T), isolated from a smear-ripened cheese.</title>
        <authorList>
            <consortium name="US DOE Joint Genome Institute (JGI-PGF)"/>
            <person name="Walter F."/>
            <person name="Albersmeier A."/>
            <person name="Kalinowski J."/>
            <person name="Ruckert C."/>
        </authorList>
    </citation>
    <scope>NUCLEOTIDE SEQUENCE</scope>
    <source>
        <strain evidence="6">VKM B-2484</strain>
    </source>
</reference>
<dbReference type="Gene3D" id="1.10.260.40">
    <property type="entry name" value="lambda repressor-like DNA-binding domains"/>
    <property type="match status" value="1"/>
</dbReference>
<sequence>MSKKVFAGHAVRHVRERLGLTQMDFARRLSLSPSYINQIESNQRPVTAAVLLAISRVFDLDITRFGADDLDRIVADLREALADPVFRGIEPSLQDLKNATTHAPAFAHAFLRLHGALRRLEERRAAQDDAVVSVAREVDGAAPDEARHLAPYEEVRDHFHYIDNYVDGLDRAGEERNAALDLFGRDDGVAVLVGHLRQRHDIAVEMAPADMAASSGLDAPLLAYDRHRRVAALARTLDPASRAFRLAALIARFEQSELIDRHVAEAGFRSTVAREVCRLSLQNYYAGALVLPYRRFAGLARETRHDLDRLAAMTGASLEQVCHRLSTLQRPGEKGVPFYFLKVDRAGNVIKRHSATRFQFARYGGACPVWNVHEAFEQPARLLVQVGEMPDGARYLCLARGTSKPAHRHGQRERRFALGIGCEISYAGELVHADGLDLKAAAVAPLGVNCRICPRAACPERAFPPLDRAIVVDPDRRDVVPFSVRE</sequence>
<feature type="domain" description="HTH cro/C1-type" evidence="5">
    <location>
        <begin position="11"/>
        <end position="65"/>
    </location>
</feature>
<dbReference type="EMBL" id="BSFJ01000035">
    <property type="protein sequence ID" value="GLK74055.1"/>
    <property type="molecule type" value="Genomic_DNA"/>
</dbReference>
<dbReference type="PANTHER" id="PTHR46797:SF23">
    <property type="entry name" value="HTH-TYPE TRANSCRIPTIONAL REGULATOR SUTR"/>
    <property type="match status" value="1"/>
</dbReference>
<comment type="caution">
    <text evidence="6">The sequence shown here is derived from an EMBL/GenBank/DDBJ whole genome shotgun (WGS) entry which is preliminary data.</text>
</comment>
<gene>
    <name evidence="6" type="ORF">GCM10017643_41730</name>
</gene>
<keyword evidence="2" id="KW-0805">Transcription regulation</keyword>
<dbReference type="Pfam" id="PF06114">
    <property type="entry name" value="Peptidase_M78"/>
    <property type="match status" value="1"/>
</dbReference>
<evidence type="ECO:0000313" key="7">
    <source>
        <dbReference type="Proteomes" id="UP001143370"/>
    </source>
</evidence>
<dbReference type="InterPro" id="IPR050807">
    <property type="entry name" value="TransReg_Diox_bact_type"/>
</dbReference>
<comment type="similarity">
    <text evidence="1">Belongs to the short-chain fatty acyl-CoA assimilation regulator (ScfR) family.</text>
</comment>
<dbReference type="RefSeq" id="WP_213368618.1">
    <property type="nucleotide sequence ID" value="NZ_BSFJ01000035.1"/>
</dbReference>
<protein>
    <submittedName>
        <fullName evidence="6">Cro/Cl family transcriptional regulator</fullName>
    </submittedName>
</protein>
<evidence type="ECO:0000259" key="5">
    <source>
        <dbReference type="PROSITE" id="PS50943"/>
    </source>
</evidence>
<evidence type="ECO:0000256" key="2">
    <source>
        <dbReference type="ARBA" id="ARBA00023015"/>
    </source>
</evidence>
<keyword evidence="3" id="KW-0238">DNA-binding</keyword>
<keyword evidence="4" id="KW-0804">Transcription</keyword>
<dbReference type="InterPro" id="IPR001387">
    <property type="entry name" value="Cro/C1-type_HTH"/>
</dbReference>
<dbReference type="SMART" id="SM00530">
    <property type="entry name" value="HTH_XRE"/>
    <property type="match status" value="1"/>
</dbReference>
<dbReference type="InterPro" id="IPR018653">
    <property type="entry name" value="ScfR_C"/>
</dbReference>
<dbReference type="GO" id="GO:0005829">
    <property type="term" value="C:cytosol"/>
    <property type="evidence" value="ECO:0007669"/>
    <property type="project" value="TreeGrafter"/>
</dbReference>
<dbReference type="CDD" id="cd00093">
    <property type="entry name" value="HTH_XRE"/>
    <property type="match status" value="1"/>
</dbReference>
<organism evidence="6 7">
    <name type="scientific">Ancylobacter dichloromethanicus</name>
    <dbReference type="NCBI Taxonomy" id="518825"/>
    <lineage>
        <taxon>Bacteria</taxon>
        <taxon>Pseudomonadati</taxon>
        <taxon>Pseudomonadota</taxon>
        <taxon>Alphaproteobacteria</taxon>
        <taxon>Hyphomicrobiales</taxon>
        <taxon>Xanthobacteraceae</taxon>
        <taxon>Ancylobacter</taxon>
    </lineage>
</organism>
<name>A0A9W6JAP4_9HYPH</name>
<dbReference type="PROSITE" id="PS50943">
    <property type="entry name" value="HTH_CROC1"/>
    <property type="match status" value="1"/>
</dbReference>